<dbReference type="AlphaFoldDB" id="A0A7C5U5Z1"/>
<protein>
    <submittedName>
        <fullName evidence="1">Uncharacterized protein</fullName>
    </submittedName>
</protein>
<organism evidence="1">
    <name type="scientific">Fervidobacterium nodosum</name>
    <dbReference type="NCBI Taxonomy" id="2424"/>
    <lineage>
        <taxon>Bacteria</taxon>
        <taxon>Thermotogati</taxon>
        <taxon>Thermotogota</taxon>
        <taxon>Thermotogae</taxon>
        <taxon>Thermotogales</taxon>
        <taxon>Fervidobacteriaceae</taxon>
        <taxon>Fervidobacterium</taxon>
    </lineage>
</organism>
<gene>
    <name evidence="1" type="ORF">ENM46_00235</name>
</gene>
<sequence length="78" mass="8969">MENIYLEGITLEKINSHYKNILSHIEYIMTTLNEAEFINRVAKSIYSLTSINGVRIMSPSYIKIVGKSKGISYRNSRL</sequence>
<dbReference type="EMBL" id="DRXW01000016">
    <property type="protein sequence ID" value="HHR33358.1"/>
    <property type="molecule type" value="Genomic_DNA"/>
</dbReference>
<name>A0A7C5U5Z1_9BACT</name>
<comment type="caution">
    <text evidence="1">The sequence shown here is derived from an EMBL/GenBank/DDBJ whole genome shotgun (WGS) entry which is preliminary data.</text>
</comment>
<proteinExistence type="predicted"/>
<reference evidence="1" key="1">
    <citation type="journal article" date="2020" name="mSystems">
        <title>Genome- and Community-Level Interaction Insights into Carbon Utilization and Element Cycling Functions of Hydrothermarchaeota in Hydrothermal Sediment.</title>
        <authorList>
            <person name="Zhou Z."/>
            <person name="Liu Y."/>
            <person name="Xu W."/>
            <person name="Pan J."/>
            <person name="Luo Z.H."/>
            <person name="Li M."/>
        </authorList>
    </citation>
    <scope>NUCLEOTIDE SEQUENCE [LARGE SCALE GENOMIC DNA]</scope>
    <source>
        <strain evidence="1">SpSt-1088</strain>
    </source>
</reference>
<evidence type="ECO:0000313" key="1">
    <source>
        <dbReference type="EMBL" id="HHR33358.1"/>
    </source>
</evidence>
<accession>A0A7C5U5Z1</accession>